<comment type="caution">
    <text evidence="3">The sequence shown here is derived from an EMBL/GenBank/DDBJ whole genome shotgun (WGS) entry which is preliminary data.</text>
</comment>
<dbReference type="Proteomes" id="UP000692954">
    <property type="component" value="Unassembled WGS sequence"/>
</dbReference>
<evidence type="ECO:0000256" key="1">
    <source>
        <dbReference type="SAM" id="Phobius"/>
    </source>
</evidence>
<evidence type="ECO:0000313" key="3">
    <source>
        <dbReference type="EMBL" id="CAD8130127.1"/>
    </source>
</evidence>
<feature type="transmembrane region" description="Helical" evidence="1">
    <location>
        <begin position="174"/>
        <end position="195"/>
    </location>
</feature>
<keyword evidence="1" id="KW-0812">Transmembrane</keyword>
<dbReference type="PROSITE" id="PS50086">
    <property type="entry name" value="TBC_RABGAP"/>
    <property type="match status" value="1"/>
</dbReference>
<feature type="transmembrane region" description="Helical" evidence="1">
    <location>
        <begin position="61"/>
        <end position="80"/>
    </location>
</feature>
<dbReference type="AlphaFoldDB" id="A0A8S1RRB8"/>
<gene>
    <name evidence="3" type="ORF">PSON_ATCC_30995.1.T2640013</name>
</gene>
<dbReference type="OrthoDB" id="294251at2759"/>
<proteinExistence type="predicted"/>
<organism evidence="3 4">
    <name type="scientific">Paramecium sonneborni</name>
    <dbReference type="NCBI Taxonomy" id="65129"/>
    <lineage>
        <taxon>Eukaryota</taxon>
        <taxon>Sar</taxon>
        <taxon>Alveolata</taxon>
        <taxon>Ciliophora</taxon>
        <taxon>Intramacronucleata</taxon>
        <taxon>Oligohymenophorea</taxon>
        <taxon>Peniculida</taxon>
        <taxon>Parameciidae</taxon>
        <taxon>Paramecium</taxon>
    </lineage>
</organism>
<dbReference type="EMBL" id="CAJJDN010000264">
    <property type="protein sequence ID" value="CAD8130127.1"/>
    <property type="molecule type" value="Genomic_DNA"/>
</dbReference>
<keyword evidence="1" id="KW-1133">Transmembrane helix</keyword>
<name>A0A8S1RRB8_9CILI</name>
<accession>A0A8S1RRB8</accession>
<evidence type="ECO:0000313" key="4">
    <source>
        <dbReference type="Proteomes" id="UP000692954"/>
    </source>
</evidence>
<feature type="transmembrane region" description="Helical" evidence="1">
    <location>
        <begin position="207"/>
        <end position="227"/>
    </location>
</feature>
<feature type="domain" description="Rab-GAP TBC" evidence="2">
    <location>
        <begin position="624"/>
        <end position="822"/>
    </location>
</feature>
<dbReference type="Pfam" id="PF00566">
    <property type="entry name" value="RabGAP-TBC"/>
    <property type="match status" value="1"/>
</dbReference>
<feature type="transmembrane region" description="Helical" evidence="1">
    <location>
        <begin position="123"/>
        <end position="154"/>
    </location>
</feature>
<keyword evidence="4" id="KW-1185">Reference proteome</keyword>
<dbReference type="InterPro" id="IPR000195">
    <property type="entry name" value="Rab-GAP-TBC_dom"/>
</dbReference>
<evidence type="ECO:0000259" key="2">
    <source>
        <dbReference type="PROSITE" id="PS50086"/>
    </source>
</evidence>
<sequence length="926" mass="111817">MSKKLFDSMFIKFKIWKYTEFFKVFWTYMLYYMIPIVSKFYVKESDRQEKFWISGGFNEDIIMIILLNAIFQMIFSIIDYKYAWQLIRIIYFKYFNKQSNLTQFEANKLYLKKIDFHQKSIQLFILVNLCSLFGCLFPICYPITIISILIIYWLNKYQLIHNGTHQKIKFKRRLKNIIMLLITFNQYLSHSLILLKPDGYFHPIFDPLYFALQVVGCIIFIVKRHWIFPKRIQTHQTNIDIIDSHFHNYLYSQYNPVLNENILRNVSDGEVCQQILEKGAQCRFTRQEQFYNSLQVKLLREIEKTQVSSAQIQPISSAQVQPISSDENENLVEDQDGDEIQVEDQKLLDQYLLQLFQIDLSDKSEQIKNIKQILEKSTGRHYFIFGLNQLYTRLFKQKQARFYLTLTKVQFMELLELIRYWLNYIHLNEIYDIYDLLLKSVTIITIDGKDKITLASQLSDIPLWTKIDTWIELFYFIRVNKIDEKKKQAQSIMEGYFFIEQQLHDQIKKTKNDLILDEINLFISSLQLPTELSTEIIIKIAQKCNDKISIYHLVKLLKQQEQFPNTQSQKLFKSSKEMLTHKSQKYQKKQLNIYENKVIQGCGACLKFLSIHDQPQKLLILNRNFNNQLKNKIKKFYMGNYQVFSEESTHKLRLRLMSQALKLKQFNIDYFEMKTNVGIQIGVDDHENSFDQDKFIRDLIHDDVEQILDIHQDQIQSEELLRYLYFTFEDQEIAYKIFDRMMNLYFKELYINDFSKLKTELFIFERLFSIFLPELSSYLIHQKIDISYCVATWLSTLFSHLFHYSYKSAFLNVIWDLFLAEEWKGFYKVIFFIFSLIQQQILNLEIYEIHLYLIYLMKSELFSIRTEKELIQYIQRFDKSIKEDVSIKKNILSQFRITNRMLMSLQFEYYSFKLKQEKRLNQYINR</sequence>
<keyword evidence="1" id="KW-0472">Membrane</keyword>
<protein>
    <recommendedName>
        <fullName evidence="2">Rab-GAP TBC domain-containing protein</fullName>
    </recommendedName>
</protein>
<reference evidence="3" key="1">
    <citation type="submission" date="2021-01" db="EMBL/GenBank/DDBJ databases">
        <authorList>
            <consortium name="Genoscope - CEA"/>
            <person name="William W."/>
        </authorList>
    </citation>
    <scope>NUCLEOTIDE SEQUENCE</scope>
</reference>
<feature type="transmembrane region" description="Helical" evidence="1">
    <location>
        <begin position="21"/>
        <end position="41"/>
    </location>
</feature>